<keyword evidence="2" id="KW-1185">Reference proteome</keyword>
<protein>
    <submittedName>
        <fullName evidence="1">Uncharacterized protein</fullName>
    </submittedName>
</protein>
<evidence type="ECO:0000313" key="1">
    <source>
        <dbReference type="EMBL" id="KAI4319866.1"/>
    </source>
</evidence>
<gene>
    <name evidence="1" type="ORF">MLD38_033414</name>
</gene>
<organism evidence="1 2">
    <name type="scientific">Melastoma candidum</name>
    <dbReference type="NCBI Taxonomy" id="119954"/>
    <lineage>
        <taxon>Eukaryota</taxon>
        <taxon>Viridiplantae</taxon>
        <taxon>Streptophyta</taxon>
        <taxon>Embryophyta</taxon>
        <taxon>Tracheophyta</taxon>
        <taxon>Spermatophyta</taxon>
        <taxon>Magnoliopsida</taxon>
        <taxon>eudicotyledons</taxon>
        <taxon>Gunneridae</taxon>
        <taxon>Pentapetalae</taxon>
        <taxon>rosids</taxon>
        <taxon>malvids</taxon>
        <taxon>Myrtales</taxon>
        <taxon>Melastomataceae</taxon>
        <taxon>Melastomatoideae</taxon>
        <taxon>Melastomateae</taxon>
        <taxon>Melastoma</taxon>
    </lineage>
</organism>
<accession>A0ACB9M786</accession>
<proteinExistence type="predicted"/>
<reference evidence="2" key="1">
    <citation type="journal article" date="2023" name="Front. Plant Sci.">
        <title>Chromosomal-level genome assembly of Melastoma candidum provides insights into trichome evolution.</title>
        <authorList>
            <person name="Zhong Y."/>
            <person name="Wu W."/>
            <person name="Sun C."/>
            <person name="Zou P."/>
            <person name="Liu Y."/>
            <person name="Dai S."/>
            <person name="Zhou R."/>
        </authorList>
    </citation>
    <scope>NUCLEOTIDE SEQUENCE [LARGE SCALE GENOMIC DNA]</scope>
</reference>
<comment type="caution">
    <text evidence="1">The sequence shown here is derived from an EMBL/GenBank/DDBJ whole genome shotgun (WGS) entry which is preliminary data.</text>
</comment>
<dbReference type="EMBL" id="CM042889">
    <property type="protein sequence ID" value="KAI4319866.1"/>
    <property type="molecule type" value="Genomic_DNA"/>
</dbReference>
<evidence type="ECO:0000313" key="2">
    <source>
        <dbReference type="Proteomes" id="UP001057402"/>
    </source>
</evidence>
<sequence length="90" mass="10012">MATMNIGGWVPFKTASRGDVTRRKPCLTVRSMCMEKPLEELYNVRVERKVSKERLEELGVSMWSVWKTGKCQAPLGLACGSASLHRGRGG</sequence>
<name>A0ACB9M786_9MYRT</name>
<dbReference type="Proteomes" id="UP001057402">
    <property type="component" value="Chromosome 10"/>
</dbReference>